<gene>
    <name evidence="4" type="ORF">YM304_36600</name>
</gene>
<keyword evidence="5" id="KW-1185">Reference proteome</keyword>
<dbReference type="GO" id="GO:0008168">
    <property type="term" value="F:methyltransferase activity"/>
    <property type="evidence" value="ECO:0007669"/>
    <property type="project" value="UniProtKB-KW"/>
</dbReference>
<evidence type="ECO:0000313" key="5">
    <source>
        <dbReference type="Proteomes" id="UP000011863"/>
    </source>
</evidence>
<dbReference type="PANTHER" id="PTHR43397:SF1">
    <property type="entry name" value="ERGOTHIONEINE BIOSYNTHESIS PROTEIN 1"/>
    <property type="match status" value="1"/>
</dbReference>
<dbReference type="InterPro" id="IPR051128">
    <property type="entry name" value="EgtD_Methyltrsf_superfamily"/>
</dbReference>
<organism evidence="4 5">
    <name type="scientific">Ilumatobacter coccineus (strain NBRC 103263 / KCTC 29153 / YM16-304)</name>
    <dbReference type="NCBI Taxonomy" id="1313172"/>
    <lineage>
        <taxon>Bacteria</taxon>
        <taxon>Bacillati</taxon>
        <taxon>Actinomycetota</taxon>
        <taxon>Acidimicrobiia</taxon>
        <taxon>Acidimicrobiales</taxon>
        <taxon>Ilumatobacteraceae</taxon>
        <taxon>Ilumatobacter</taxon>
    </lineage>
</organism>
<dbReference type="RefSeq" id="WP_015443221.1">
    <property type="nucleotide sequence ID" value="NC_020520.1"/>
</dbReference>
<dbReference type="Proteomes" id="UP000011863">
    <property type="component" value="Chromosome"/>
</dbReference>
<dbReference type="Pfam" id="PF10017">
    <property type="entry name" value="Methyltransf_33"/>
    <property type="match status" value="1"/>
</dbReference>
<reference evidence="4 5" key="1">
    <citation type="journal article" date="2013" name="Int. J. Syst. Evol. Microbiol.">
        <title>Ilumatobacter nonamiense sp. nov. and Ilumatobacter coccineum sp. nov., isolated from seashore sand.</title>
        <authorList>
            <person name="Matsumoto A."/>
            <person name="Kasai H."/>
            <person name="Matsuo Y."/>
            <person name="Shizuri Y."/>
            <person name="Ichikawa N."/>
            <person name="Fujita N."/>
            <person name="Omura S."/>
            <person name="Takahashi Y."/>
        </authorList>
    </citation>
    <scope>NUCLEOTIDE SEQUENCE [LARGE SCALE GENOMIC DNA]</scope>
    <source>
        <strain evidence="5">NBRC 103263 / KCTC 29153 / YM16-304</strain>
    </source>
</reference>
<feature type="domain" description="Histidine-specific methyltransferase SAM-dependent" evidence="3">
    <location>
        <begin position="10"/>
        <end position="313"/>
    </location>
</feature>
<dbReference type="Gene3D" id="3.40.50.150">
    <property type="entry name" value="Vaccinia Virus protein VP39"/>
    <property type="match status" value="1"/>
</dbReference>
<dbReference type="InterPro" id="IPR035094">
    <property type="entry name" value="EgtD"/>
</dbReference>
<dbReference type="SUPFAM" id="SSF53335">
    <property type="entry name" value="S-adenosyl-L-methionine-dependent methyltransferases"/>
    <property type="match status" value="1"/>
</dbReference>
<proteinExistence type="predicted"/>
<dbReference type="NCBIfam" id="TIGR03438">
    <property type="entry name" value="egtD_ergothio"/>
    <property type="match status" value="1"/>
</dbReference>
<evidence type="ECO:0000259" key="3">
    <source>
        <dbReference type="Pfam" id="PF10017"/>
    </source>
</evidence>
<dbReference type="GO" id="GO:0032259">
    <property type="term" value="P:methylation"/>
    <property type="evidence" value="ECO:0007669"/>
    <property type="project" value="UniProtKB-KW"/>
</dbReference>
<dbReference type="PIRSF" id="PIRSF018005">
    <property type="entry name" value="UCP018005"/>
    <property type="match status" value="1"/>
</dbReference>
<keyword evidence="1" id="KW-0489">Methyltransferase</keyword>
<dbReference type="KEGG" id="aym:YM304_36600"/>
<keyword evidence="2" id="KW-0808">Transferase</keyword>
<dbReference type="AlphaFoldDB" id="A0A6C7E8J0"/>
<dbReference type="InterPro" id="IPR019257">
    <property type="entry name" value="MeTrfase_dom"/>
</dbReference>
<dbReference type="InterPro" id="IPR029063">
    <property type="entry name" value="SAM-dependent_MTases_sf"/>
</dbReference>
<dbReference type="InterPro" id="IPR017804">
    <property type="entry name" value="MeTrfase_EgtD-like"/>
</dbReference>
<evidence type="ECO:0000313" key="4">
    <source>
        <dbReference type="EMBL" id="BAN03974.1"/>
    </source>
</evidence>
<evidence type="ECO:0000256" key="1">
    <source>
        <dbReference type="ARBA" id="ARBA00022603"/>
    </source>
</evidence>
<name>A0A6C7E8J0_ILUCY</name>
<sequence length="315" mass="34992">MNDLDPIALELRQALTRLPRTIPPRWLYDDRGSELFSEITRLPEYYQTEAERSILEANSTAIAEITEATTVVELGSGTSDKTRNMLDAFAAHGLIERFVPLDVSEQTLLDAADMLAERHPEIEVEPVVGDFTRHLSRLGQVGADGPRLVAFLGGTIGNFYVEERRAFLGALSDVLQPGDWVLLGIDQVKPIDRLIDAYDDSQGVTEAFIRNALTNINATYDGNLDVGNFGYVPFWDGRQRRIDMRLRADEPMSARIDGLDLDLELAPGEEIRVEISSKFRPADLVVELAQAGFGAESHVFSDDNDDFALVLARRG</sequence>
<dbReference type="PANTHER" id="PTHR43397">
    <property type="entry name" value="ERGOTHIONEINE BIOSYNTHESIS PROTEIN 1"/>
    <property type="match status" value="1"/>
</dbReference>
<protein>
    <recommendedName>
        <fullName evidence="3">Histidine-specific methyltransferase SAM-dependent domain-containing protein</fullName>
    </recommendedName>
</protein>
<accession>A0A6C7E8J0</accession>
<evidence type="ECO:0000256" key="2">
    <source>
        <dbReference type="ARBA" id="ARBA00022679"/>
    </source>
</evidence>
<dbReference type="EMBL" id="AP012057">
    <property type="protein sequence ID" value="BAN03974.1"/>
    <property type="molecule type" value="Genomic_DNA"/>
</dbReference>